<protein>
    <submittedName>
        <fullName evidence="3">BNR repeat-like domain-containing protein</fullName>
    </submittedName>
</protein>
<feature type="domain" description="Sialidase" evidence="2">
    <location>
        <begin position="160"/>
        <end position="364"/>
    </location>
</feature>
<name>A0A1H7PDI7_9SPHI</name>
<accession>A0A1H7PDI7</accession>
<dbReference type="SUPFAM" id="SSF50939">
    <property type="entry name" value="Sialidases"/>
    <property type="match status" value="1"/>
</dbReference>
<dbReference type="STRING" id="332977.SAMN05421740_104326"/>
<evidence type="ECO:0000313" key="4">
    <source>
        <dbReference type="Proteomes" id="UP000198916"/>
    </source>
</evidence>
<proteinExistence type="predicted"/>
<dbReference type="PROSITE" id="PS51257">
    <property type="entry name" value="PROKAR_LIPOPROTEIN"/>
    <property type="match status" value="1"/>
</dbReference>
<dbReference type="CDD" id="cd15482">
    <property type="entry name" value="Sialidase_non-viral"/>
    <property type="match status" value="1"/>
</dbReference>
<dbReference type="PANTHER" id="PTHR43752">
    <property type="entry name" value="BNR/ASP-BOX REPEAT FAMILY PROTEIN"/>
    <property type="match status" value="1"/>
</dbReference>
<dbReference type="Pfam" id="PF13088">
    <property type="entry name" value="BNR_2"/>
    <property type="match status" value="1"/>
</dbReference>
<dbReference type="Gene3D" id="2.120.10.10">
    <property type="match status" value="1"/>
</dbReference>
<keyword evidence="4" id="KW-1185">Reference proteome</keyword>
<gene>
    <name evidence="3" type="ORF">SAMN05421740_104326</name>
</gene>
<feature type="region of interest" description="Disordered" evidence="1">
    <location>
        <begin position="335"/>
        <end position="354"/>
    </location>
</feature>
<dbReference type="PANTHER" id="PTHR43752:SF2">
    <property type="entry name" value="BNR_ASP-BOX REPEAT FAMILY PROTEIN"/>
    <property type="match status" value="1"/>
</dbReference>
<dbReference type="EMBL" id="FNZR01000004">
    <property type="protein sequence ID" value="SEL33832.1"/>
    <property type="molecule type" value="Genomic_DNA"/>
</dbReference>
<organism evidence="3 4">
    <name type="scientific">Parapedobacter koreensis</name>
    <dbReference type="NCBI Taxonomy" id="332977"/>
    <lineage>
        <taxon>Bacteria</taxon>
        <taxon>Pseudomonadati</taxon>
        <taxon>Bacteroidota</taxon>
        <taxon>Sphingobacteriia</taxon>
        <taxon>Sphingobacteriales</taxon>
        <taxon>Sphingobacteriaceae</taxon>
        <taxon>Parapedobacter</taxon>
    </lineage>
</organism>
<sequence>MKNIFNECGLLVLVASLTIFGCENAPKQENTTVADSIYHTKVYYEEGKYGGWPANWGMWNWGDEILVGFTKADHEDRQGHTFNQASSVTMFSRSKDGGHTWTMEDAFSQGITEATVEHNVGEQSKSATPLDTPIDFTQPDFALTFRMTHMLDGPTSFYFTTDRGKTWNGAYQLQVDFPAPKPVGIVSRTAYLIEGKHEMTAFLTVGFRKADSDWREVACVRTTDGGITWKFLSWIGEHAINSIMPAAVRLGPQKLLALIRRTKPAEMAAFISEDNGLSWTKIADPVKVDANGHPPALLKLKDGRLCLVYGIRHPETMPDGRGMYVVYSSDDGQTWTTPRQIRGGDGSNGDIGYPRSVELPNGQVVATYYYNNAEAGDKYRYIAATIFDPQS</sequence>
<evidence type="ECO:0000256" key="1">
    <source>
        <dbReference type="SAM" id="MobiDB-lite"/>
    </source>
</evidence>
<evidence type="ECO:0000313" key="3">
    <source>
        <dbReference type="EMBL" id="SEL33832.1"/>
    </source>
</evidence>
<dbReference type="AlphaFoldDB" id="A0A1H7PDI7"/>
<reference evidence="4" key="1">
    <citation type="submission" date="2016-10" db="EMBL/GenBank/DDBJ databases">
        <authorList>
            <person name="Varghese N."/>
            <person name="Submissions S."/>
        </authorList>
    </citation>
    <scope>NUCLEOTIDE SEQUENCE [LARGE SCALE GENOMIC DNA]</scope>
    <source>
        <strain evidence="4">Jip14</strain>
    </source>
</reference>
<evidence type="ECO:0000259" key="2">
    <source>
        <dbReference type="Pfam" id="PF13088"/>
    </source>
</evidence>
<dbReference type="InterPro" id="IPR011040">
    <property type="entry name" value="Sialidase"/>
</dbReference>
<dbReference type="Proteomes" id="UP000198916">
    <property type="component" value="Unassembled WGS sequence"/>
</dbReference>
<dbReference type="InterPro" id="IPR036278">
    <property type="entry name" value="Sialidase_sf"/>
</dbReference>